<evidence type="ECO:0000313" key="1">
    <source>
        <dbReference type="EMBL" id="GAF68723.1"/>
    </source>
</evidence>
<name>X0RIW9_9ZZZZ</name>
<accession>X0RIW9</accession>
<dbReference type="Pfam" id="PF11300">
    <property type="entry name" value="DUF3102"/>
    <property type="match status" value="1"/>
</dbReference>
<sequence>MENNSTITDQTVYHNLAEKYQDTKKKSILNILECGKILFEAKEAMMHGMFGSFLQDTRVSESERTAQRLMAIFRNFRHLLNEPEKKTQAIAHLGVSHLLELQKLPDRFKKDIEVVKEVEGKEIREIINVVDEERLADFLDKHVDFQGEQKQVRDLPVSEMKKHIQEAQGVFNPEKPTEPVEQDESEEPKKTIIDIDKPGGVLPKVKPSSEIEVTGLTPGLFIEVVGDLAKLSGILQRLNDKIG</sequence>
<dbReference type="EMBL" id="BARS01003813">
    <property type="protein sequence ID" value="GAF68723.1"/>
    <property type="molecule type" value="Genomic_DNA"/>
</dbReference>
<comment type="caution">
    <text evidence="1">The sequence shown here is derived from an EMBL/GenBank/DDBJ whole genome shotgun (WGS) entry which is preliminary data.</text>
</comment>
<gene>
    <name evidence="1" type="ORF">S01H1_07392</name>
</gene>
<organism evidence="1">
    <name type="scientific">marine sediment metagenome</name>
    <dbReference type="NCBI Taxonomy" id="412755"/>
    <lineage>
        <taxon>unclassified sequences</taxon>
        <taxon>metagenomes</taxon>
        <taxon>ecological metagenomes</taxon>
    </lineage>
</organism>
<protein>
    <recommendedName>
        <fullName evidence="2">DUF3102 domain-containing protein</fullName>
    </recommendedName>
</protein>
<evidence type="ECO:0008006" key="2">
    <source>
        <dbReference type="Google" id="ProtNLM"/>
    </source>
</evidence>
<feature type="non-terminal residue" evidence="1">
    <location>
        <position position="243"/>
    </location>
</feature>
<dbReference type="InterPro" id="IPR021451">
    <property type="entry name" value="DUF3102"/>
</dbReference>
<reference evidence="1" key="1">
    <citation type="journal article" date="2014" name="Front. Microbiol.">
        <title>High frequency of phylogenetically diverse reductive dehalogenase-homologous genes in deep subseafloor sedimentary metagenomes.</title>
        <authorList>
            <person name="Kawai M."/>
            <person name="Futagami T."/>
            <person name="Toyoda A."/>
            <person name="Takaki Y."/>
            <person name="Nishi S."/>
            <person name="Hori S."/>
            <person name="Arai W."/>
            <person name="Tsubouchi T."/>
            <person name="Morono Y."/>
            <person name="Uchiyama I."/>
            <person name="Ito T."/>
            <person name="Fujiyama A."/>
            <person name="Inagaki F."/>
            <person name="Takami H."/>
        </authorList>
    </citation>
    <scope>NUCLEOTIDE SEQUENCE</scope>
    <source>
        <strain evidence="1">Expedition CK06-06</strain>
    </source>
</reference>
<proteinExistence type="predicted"/>
<dbReference type="AlphaFoldDB" id="X0RIW9"/>